<dbReference type="OrthoDB" id="5524782at2"/>
<gene>
    <name evidence="2" type="ORF">AFL01nite_05230</name>
</gene>
<feature type="domain" description="Helix-turn-helix" evidence="1">
    <location>
        <begin position="7"/>
        <end position="56"/>
    </location>
</feature>
<dbReference type="InterPro" id="IPR041657">
    <property type="entry name" value="HTH_17"/>
</dbReference>
<dbReference type="Pfam" id="PF12728">
    <property type="entry name" value="HTH_17"/>
    <property type="match status" value="1"/>
</dbReference>
<evidence type="ECO:0000259" key="1">
    <source>
        <dbReference type="Pfam" id="PF12728"/>
    </source>
</evidence>
<dbReference type="InterPro" id="IPR009061">
    <property type="entry name" value="DNA-bd_dom_put_sf"/>
</dbReference>
<comment type="caution">
    <text evidence="2">The sequence shown here is derived from an EMBL/GenBank/DDBJ whole genome shotgun (WGS) entry which is preliminary data.</text>
</comment>
<accession>A0A512HRX4</accession>
<reference evidence="2 3" key="1">
    <citation type="submission" date="2019-07" db="EMBL/GenBank/DDBJ databases">
        <title>Whole genome shotgun sequence of Aeromicrobium flavum NBRC 107625.</title>
        <authorList>
            <person name="Hosoyama A."/>
            <person name="Uohara A."/>
            <person name="Ohji S."/>
            <person name="Ichikawa N."/>
        </authorList>
    </citation>
    <scope>NUCLEOTIDE SEQUENCE [LARGE SCALE GENOMIC DNA]</scope>
    <source>
        <strain evidence="2 3">NBRC 107625</strain>
    </source>
</reference>
<dbReference type="SUPFAM" id="SSF46955">
    <property type="entry name" value="Putative DNA-binding domain"/>
    <property type="match status" value="1"/>
</dbReference>
<name>A0A512HRX4_9ACTN</name>
<sequence length="61" mass="7043">MTDTDVLLDTDEAARMLRLPPSTLKHFRQTEQGPSYVKLGRRVYYRRAALVDFLASSEVTR</sequence>
<evidence type="ECO:0000313" key="3">
    <source>
        <dbReference type="Proteomes" id="UP000321769"/>
    </source>
</evidence>
<organism evidence="2 3">
    <name type="scientific">Aeromicrobium flavum</name>
    <dbReference type="NCBI Taxonomy" id="416568"/>
    <lineage>
        <taxon>Bacteria</taxon>
        <taxon>Bacillati</taxon>
        <taxon>Actinomycetota</taxon>
        <taxon>Actinomycetes</taxon>
        <taxon>Propionibacteriales</taxon>
        <taxon>Nocardioidaceae</taxon>
        <taxon>Aeromicrobium</taxon>
    </lineage>
</organism>
<dbReference type="RefSeq" id="WP_146825515.1">
    <property type="nucleotide sequence ID" value="NZ_BAAAYQ010000001.1"/>
</dbReference>
<keyword evidence="3" id="KW-1185">Reference proteome</keyword>
<protein>
    <recommendedName>
        <fullName evidence="1">Helix-turn-helix domain-containing protein</fullName>
    </recommendedName>
</protein>
<dbReference type="EMBL" id="BJZQ01000001">
    <property type="protein sequence ID" value="GEO88196.1"/>
    <property type="molecule type" value="Genomic_DNA"/>
</dbReference>
<proteinExistence type="predicted"/>
<dbReference type="Proteomes" id="UP000321769">
    <property type="component" value="Unassembled WGS sequence"/>
</dbReference>
<dbReference type="AlphaFoldDB" id="A0A512HRX4"/>
<evidence type="ECO:0000313" key="2">
    <source>
        <dbReference type="EMBL" id="GEO88196.1"/>
    </source>
</evidence>